<dbReference type="AlphaFoldDB" id="A0A7G3AM95"/>
<reference evidence="1" key="1">
    <citation type="journal article" date="2020" name="BMC">
        <title>Leishmania infection induces a limited differential gene expression in the sand fly midgut.</title>
        <authorList>
            <person name="Coutinho-Abreu I.V."/>
            <person name="Serafim T.D."/>
            <person name="Meneses C."/>
            <person name="Kamhawi S."/>
            <person name="Oliveira F."/>
            <person name="Valenzuela J.G."/>
        </authorList>
    </citation>
    <scope>NUCLEOTIDE SEQUENCE</scope>
    <source>
        <strain evidence="1">Jacobina</strain>
        <tissue evidence="1">Midgut</tissue>
    </source>
</reference>
<accession>A0A7G3AM95</accession>
<dbReference type="EMBL" id="GITU01004792">
    <property type="protein sequence ID" value="MBC1173495.1"/>
    <property type="molecule type" value="Transcribed_RNA"/>
</dbReference>
<protein>
    <submittedName>
        <fullName evidence="1">Putative secreted protein</fullName>
    </submittedName>
</protein>
<sequence length="68" mass="7603">MRITCSRTLLGRVAITLSPPIGNCFLFFCNLRNDTVSHFYNEILSNFCTQPKRAVFSSHSVALCADCT</sequence>
<name>A0A7G3AM95_LUTLO</name>
<evidence type="ECO:0000313" key="1">
    <source>
        <dbReference type="EMBL" id="MBC1173495.1"/>
    </source>
</evidence>
<organism evidence="1">
    <name type="scientific">Lutzomyia longipalpis</name>
    <name type="common">Sand fly</name>
    <dbReference type="NCBI Taxonomy" id="7200"/>
    <lineage>
        <taxon>Eukaryota</taxon>
        <taxon>Metazoa</taxon>
        <taxon>Ecdysozoa</taxon>
        <taxon>Arthropoda</taxon>
        <taxon>Hexapoda</taxon>
        <taxon>Insecta</taxon>
        <taxon>Pterygota</taxon>
        <taxon>Neoptera</taxon>
        <taxon>Endopterygota</taxon>
        <taxon>Diptera</taxon>
        <taxon>Nematocera</taxon>
        <taxon>Psychodoidea</taxon>
        <taxon>Psychodidae</taxon>
        <taxon>Lutzomyia</taxon>
        <taxon>Lutzomyia</taxon>
    </lineage>
</organism>
<proteinExistence type="predicted"/>